<evidence type="ECO:0000313" key="1">
    <source>
        <dbReference type="EMBL" id="KAI3789887.1"/>
    </source>
</evidence>
<comment type="caution">
    <text evidence="1">The sequence shown here is derived from an EMBL/GenBank/DDBJ whole genome shotgun (WGS) entry which is preliminary data.</text>
</comment>
<keyword evidence="2" id="KW-1185">Reference proteome</keyword>
<reference evidence="2" key="1">
    <citation type="journal article" date="2022" name="Mol. Ecol. Resour.">
        <title>The genomes of chicory, endive, great burdock and yacon provide insights into Asteraceae palaeo-polyploidization history and plant inulin production.</title>
        <authorList>
            <person name="Fan W."/>
            <person name="Wang S."/>
            <person name="Wang H."/>
            <person name="Wang A."/>
            <person name="Jiang F."/>
            <person name="Liu H."/>
            <person name="Zhao H."/>
            <person name="Xu D."/>
            <person name="Zhang Y."/>
        </authorList>
    </citation>
    <scope>NUCLEOTIDE SEQUENCE [LARGE SCALE GENOMIC DNA]</scope>
    <source>
        <strain evidence="2">cv. Punajuju</strain>
    </source>
</reference>
<gene>
    <name evidence="1" type="ORF">L2E82_02692</name>
</gene>
<dbReference type="Proteomes" id="UP001055811">
    <property type="component" value="Linkage Group LG01"/>
</dbReference>
<reference evidence="1 2" key="2">
    <citation type="journal article" date="2022" name="Mol. Ecol. Resour.">
        <title>The genomes of chicory, endive, great burdock and yacon provide insights into Asteraceae paleo-polyploidization history and plant inulin production.</title>
        <authorList>
            <person name="Fan W."/>
            <person name="Wang S."/>
            <person name="Wang H."/>
            <person name="Wang A."/>
            <person name="Jiang F."/>
            <person name="Liu H."/>
            <person name="Zhao H."/>
            <person name="Xu D."/>
            <person name="Zhang Y."/>
        </authorList>
    </citation>
    <scope>NUCLEOTIDE SEQUENCE [LARGE SCALE GENOMIC DNA]</scope>
    <source>
        <strain evidence="2">cv. Punajuju</strain>
        <tissue evidence="1">Leaves</tissue>
    </source>
</reference>
<name>A0ACB9H2V6_CICIN</name>
<evidence type="ECO:0000313" key="2">
    <source>
        <dbReference type="Proteomes" id="UP001055811"/>
    </source>
</evidence>
<protein>
    <submittedName>
        <fullName evidence="1">Uncharacterized protein</fullName>
    </submittedName>
</protein>
<organism evidence="1 2">
    <name type="scientific">Cichorium intybus</name>
    <name type="common">Chicory</name>
    <dbReference type="NCBI Taxonomy" id="13427"/>
    <lineage>
        <taxon>Eukaryota</taxon>
        <taxon>Viridiplantae</taxon>
        <taxon>Streptophyta</taxon>
        <taxon>Embryophyta</taxon>
        <taxon>Tracheophyta</taxon>
        <taxon>Spermatophyta</taxon>
        <taxon>Magnoliopsida</taxon>
        <taxon>eudicotyledons</taxon>
        <taxon>Gunneridae</taxon>
        <taxon>Pentapetalae</taxon>
        <taxon>asterids</taxon>
        <taxon>campanulids</taxon>
        <taxon>Asterales</taxon>
        <taxon>Asteraceae</taxon>
        <taxon>Cichorioideae</taxon>
        <taxon>Cichorieae</taxon>
        <taxon>Cichoriinae</taxon>
        <taxon>Cichorium</taxon>
    </lineage>
</organism>
<proteinExistence type="predicted"/>
<dbReference type="EMBL" id="CM042009">
    <property type="protein sequence ID" value="KAI3789887.1"/>
    <property type="molecule type" value="Genomic_DNA"/>
</dbReference>
<accession>A0ACB9H2V6</accession>
<sequence length="719" mass="80650">MRARLLVFPIKGRNWCFIRSIDRSSSESQSSQSPATFKQLWKKVSSSSQKATAANVELCVDFVANKMNKAWSGLEKAPPGSFKSKIHGVGLSLLSRVKPSEIFLKSIPKQLTGVEVVFPSSLNARLVRRRLRHIAMRGTIVHKNYFYGSVTLLPVTSAFAVLPLPNVPFFWILFRAYSHWRALKGSEKLLQLVSDSSKTHHENEAEEKNSDSSDPPLVMEASEELKKLVGDENENGVSKCRLTDICKVFDLETTDVLKYQQQKTGTPLSFSLFASQGTAWSRRFPSSPARRQEMPTDIEDEIKDEKNPRPLDEDDIALLKTYGLGPYSNSIKKAEKDVKEMAKRINDLCGIKESDTGLATPSQWDLVSDKQMMQEEQPLQVARCTKIINPNTEDAKYVINVKQIAKFVVGLGDKVSPTDIEEGMRVGVDRNKYQIQIPLPPKIDPSVTMMTVEEKPDVTYNDVGGCKEQIEKMREVVELPMLHPEKFVKLGIDPPKGVLCYGPPGTGKTLLARAVANRTDACFIRVIGSELVQKYVGEGARMVRELFQMARSKKACIVFFDEVDAIGGARFDDGSGGDNEVQRTMLEIVNQLDGFDARGNIKVLMATNRPDTLDPALLRPGRLDRKVEFGLPDMESRTQIFKIHTRTMNCERDVRFELLARLCPNATGADIRSVCTEAGMYAIRARRKTVTEKDFLDAVNKVIKGYQKFSATPKYMVYN</sequence>